<keyword evidence="4" id="KW-0489">Methyltransferase</keyword>
<dbReference type="PANTHER" id="PTHR30487:SF0">
    <property type="entry name" value="PREPILIN LEADER PEPTIDASE_N-METHYLTRANSFERASE-RELATED"/>
    <property type="match status" value="1"/>
</dbReference>
<reference evidence="4 5" key="1">
    <citation type="submission" date="2021-03" db="EMBL/GenBank/DDBJ databases">
        <title>Sequencing the genomes of 1000 actinobacteria strains.</title>
        <authorList>
            <person name="Klenk H.-P."/>
        </authorList>
    </citation>
    <scope>NUCLEOTIDE SEQUENCE [LARGE SCALE GENOMIC DNA]</scope>
    <source>
        <strain evidence="4 5">DSM 12936</strain>
    </source>
</reference>
<dbReference type="GO" id="GO:0008168">
    <property type="term" value="F:methyltransferase activity"/>
    <property type="evidence" value="ECO:0007669"/>
    <property type="project" value="UniProtKB-KW"/>
</dbReference>
<keyword evidence="5" id="KW-1185">Reference proteome</keyword>
<feature type="transmembrane region" description="Helical" evidence="2">
    <location>
        <begin position="102"/>
        <end position="122"/>
    </location>
</feature>
<dbReference type="Proteomes" id="UP000758168">
    <property type="component" value="Unassembled WGS sequence"/>
</dbReference>
<dbReference type="GO" id="GO:0032259">
    <property type="term" value="P:methylation"/>
    <property type="evidence" value="ECO:0007669"/>
    <property type="project" value="UniProtKB-KW"/>
</dbReference>
<dbReference type="InterPro" id="IPR050882">
    <property type="entry name" value="Prepilin_peptidase/N-MTase"/>
</dbReference>
<evidence type="ECO:0000313" key="5">
    <source>
        <dbReference type="Proteomes" id="UP000758168"/>
    </source>
</evidence>
<dbReference type="GO" id="GO:0004190">
    <property type="term" value="F:aspartic-type endopeptidase activity"/>
    <property type="evidence" value="ECO:0007669"/>
    <property type="project" value="UniProtKB-EC"/>
</dbReference>
<gene>
    <name evidence="4" type="ORF">JOF54_003254</name>
</gene>
<evidence type="ECO:0000259" key="3">
    <source>
        <dbReference type="Pfam" id="PF01478"/>
    </source>
</evidence>
<sequence length="220" mass="22260">MTPAQLLVCTVVLVTGLGTALATGPLLRWLPEPADPDPPGYARLPTPRFVLGVGLTSGLAAAVAWTALPLPVQPLWTVLATGGVLLAAVDLATTWLPLRLVHITWAAMAVAALAGASLGGSWEQLGRSAVGAAVAGGLYLGVWTVSRGGFGFGDVRYAPLLGAAAAAVGWPLLLLALLAGTLVGGVVGVVRLVRRRGGSFAYAPSMLVGAYLAALSRWPG</sequence>
<feature type="transmembrane region" description="Helical" evidence="2">
    <location>
        <begin position="129"/>
        <end position="150"/>
    </location>
</feature>
<dbReference type="EMBL" id="JAGIOB010000001">
    <property type="protein sequence ID" value="MBP2418332.1"/>
    <property type="molecule type" value="Genomic_DNA"/>
</dbReference>
<dbReference type="Gene3D" id="1.20.120.1220">
    <property type="match status" value="1"/>
</dbReference>
<dbReference type="Pfam" id="PF01478">
    <property type="entry name" value="Peptidase_A24"/>
    <property type="match status" value="1"/>
</dbReference>
<keyword evidence="2" id="KW-0812">Transmembrane</keyword>
<feature type="transmembrane region" description="Helical" evidence="2">
    <location>
        <begin position="200"/>
        <end position="218"/>
    </location>
</feature>
<keyword evidence="4" id="KW-0378">Hydrolase</keyword>
<evidence type="ECO:0000256" key="1">
    <source>
        <dbReference type="ARBA" id="ARBA00005801"/>
    </source>
</evidence>
<organism evidence="4 5">
    <name type="scientific">Microlunatus capsulatus</name>
    <dbReference type="NCBI Taxonomy" id="99117"/>
    <lineage>
        <taxon>Bacteria</taxon>
        <taxon>Bacillati</taxon>
        <taxon>Actinomycetota</taxon>
        <taxon>Actinomycetes</taxon>
        <taxon>Propionibacteriales</taxon>
        <taxon>Propionibacteriaceae</taxon>
        <taxon>Microlunatus</taxon>
    </lineage>
</organism>
<name>A0ABS4ZC84_9ACTN</name>
<accession>A0ABS4ZC84</accession>
<comment type="similarity">
    <text evidence="1">Belongs to the peptidase A24 family.</text>
</comment>
<dbReference type="RefSeq" id="WP_210057743.1">
    <property type="nucleotide sequence ID" value="NZ_BAAAMH010000033.1"/>
</dbReference>
<keyword evidence="4" id="KW-0808">Transferase</keyword>
<feature type="transmembrane region" description="Helical" evidence="2">
    <location>
        <begin position="75"/>
        <end position="96"/>
    </location>
</feature>
<keyword evidence="2" id="KW-1133">Transmembrane helix</keyword>
<protein>
    <submittedName>
        <fullName evidence="4">Leader peptidase (Prepilin peptidase)/N-methyltransferase</fullName>
        <ecNumber evidence="4">2.1.1.-</ecNumber>
        <ecNumber evidence="4">3.4.23.43</ecNumber>
    </submittedName>
</protein>
<keyword evidence="2" id="KW-0472">Membrane</keyword>
<dbReference type="EC" id="2.1.1.-" evidence="4"/>
<proteinExistence type="inferred from homology"/>
<feature type="domain" description="Prepilin type IV endopeptidase peptidase" evidence="3">
    <location>
        <begin position="79"/>
        <end position="189"/>
    </location>
</feature>
<evidence type="ECO:0000313" key="4">
    <source>
        <dbReference type="EMBL" id="MBP2418332.1"/>
    </source>
</evidence>
<feature type="transmembrane region" description="Helical" evidence="2">
    <location>
        <begin position="46"/>
        <end position="68"/>
    </location>
</feature>
<evidence type="ECO:0000256" key="2">
    <source>
        <dbReference type="SAM" id="Phobius"/>
    </source>
</evidence>
<feature type="transmembrane region" description="Helical" evidence="2">
    <location>
        <begin position="170"/>
        <end position="193"/>
    </location>
</feature>
<dbReference type="InterPro" id="IPR000045">
    <property type="entry name" value="Prepilin_IV_endopep_pep"/>
</dbReference>
<dbReference type="EC" id="3.4.23.43" evidence="4"/>
<dbReference type="PANTHER" id="PTHR30487">
    <property type="entry name" value="TYPE 4 PREPILIN-LIKE PROTEINS LEADER PEPTIDE-PROCESSING ENZYME"/>
    <property type="match status" value="1"/>
</dbReference>
<comment type="caution">
    <text evidence="4">The sequence shown here is derived from an EMBL/GenBank/DDBJ whole genome shotgun (WGS) entry which is preliminary data.</text>
</comment>